<dbReference type="InterPro" id="IPR001714">
    <property type="entry name" value="Pept_M24_MAP"/>
</dbReference>
<dbReference type="Pfam" id="PF00557">
    <property type="entry name" value="Peptidase_M24"/>
    <property type="match status" value="1"/>
</dbReference>
<evidence type="ECO:0000256" key="2">
    <source>
        <dbReference type="ARBA" id="ARBA00022438"/>
    </source>
</evidence>
<proteinExistence type="inferred from homology"/>
<dbReference type="InterPro" id="IPR000994">
    <property type="entry name" value="Pept_M24"/>
</dbReference>
<feature type="binding site" evidence="6">
    <location>
        <position position="243"/>
    </location>
    <ligand>
        <name>a divalent metal cation</name>
        <dbReference type="ChEBI" id="CHEBI:60240"/>
        <label>1</label>
    </ligand>
</feature>
<gene>
    <name evidence="6" type="primary">map</name>
    <name evidence="9" type="ORF">BC777_2635</name>
</gene>
<keyword evidence="2 6" id="KW-0031">Aminopeptidase</keyword>
<keyword evidence="5 6" id="KW-0378">Hydrolase</keyword>
<keyword evidence="4 6" id="KW-0479">Metal-binding</keyword>
<sequence length="270" mass="29158">METNTAHLTKDGIRIYESGDFAGMAKAGALAAQILDDIAAHVMPGQTTGELDRLITQWVEDAGAVSATIGYKGYQHASCISVNHVVCHGIPGDKKLKDGDILNIDVTVILDGWFGDTSRMYVAGNLPRKAERLIQVTHDALMKGIEAAKPGNTFGDIGYAIQLYAESHRMSVVRDFCGHGLGRVFHAPPNVLHYGRPGTGARLEEGMFFTIEPMINLGRPETKVLGDDWTAVTRDKSLSAQFEHSIGITTDGCEIFTLSPSGKFHPTYGG</sequence>
<organism evidence="9 10">
    <name type="scientific">Yoonia maricola</name>
    <dbReference type="NCBI Taxonomy" id="420999"/>
    <lineage>
        <taxon>Bacteria</taxon>
        <taxon>Pseudomonadati</taxon>
        <taxon>Pseudomonadota</taxon>
        <taxon>Alphaproteobacteria</taxon>
        <taxon>Rhodobacterales</taxon>
        <taxon>Paracoccaceae</taxon>
        <taxon>Yoonia</taxon>
    </lineage>
</organism>
<dbReference type="SUPFAM" id="SSF55920">
    <property type="entry name" value="Creatinase/aminopeptidase"/>
    <property type="match status" value="1"/>
</dbReference>
<feature type="binding site" evidence="6">
    <location>
        <position position="179"/>
    </location>
    <ligand>
        <name>a divalent metal cation</name>
        <dbReference type="ChEBI" id="CHEBI:60240"/>
        <label>2</label>
        <note>catalytic</note>
    </ligand>
</feature>
<dbReference type="Gene3D" id="3.90.230.10">
    <property type="entry name" value="Creatinase/methionine aminopeptidase superfamily"/>
    <property type="match status" value="1"/>
</dbReference>
<dbReference type="GO" id="GO:0006508">
    <property type="term" value="P:proteolysis"/>
    <property type="evidence" value="ECO:0007669"/>
    <property type="project" value="UniProtKB-KW"/>
</dbReference>
<feature type="binding site" evidence="6">
    <location>
        <position position="105"/>
    </location>
    <ligand>
        <name>a divalent metal cation</name>
        <dbReference type="ChEBI" id="CHEBI:60240"/>
        <label>1</label>
    </ligand>
</feature>
<dbReference type="InterPro" id="IPR036005">
    <property type="entry name" value="Creatinase/aminopeptidase-like"/>
</dbReference>
<feature type="binding site" evidence="6">
    <location>
        <position position="243"/>
    </location>
    <ligand>
        <name>a divalent metal cation</name>
        <dbReference type="ChEBI" id="CHEBI:60240"/>
        <label>2</label>
        <note>catalytic</note>
    </ligand>
</feature>
<comment type="caution">
    <text evidence="9">The sequence shown here is derived from an EMBL/GenBank/DDBJ whole genome shotgun (WGS) entry which is preliminary data.</text>
</comment>
<comment type="similarity">
    <text evidence="6">Belongs to the peptidase M24A family. Methionine aminopeptidase type 1 subfamily.</text>
</comment>
<feature type="binding site" evidence="6">
    <location>
        <position position="186"/>
    </location>
    <ligand>
        <name>substrate</name>
    </ligand>
</feature>
<evidence type="ECO:0000256" key="5">
    <source>
        <dbReference type="ARBA" id="ARBA00022801"/>
    </source>
</evidence>
<evidence type="ECO:0000313" key="9">
    <source>
        <dbReference type="EMBL" id="PJI86267.1"/>
    </source>
</evidence>
<dbReference type="OrthoDB" id="9802055at2"/>
<reference evidence="9 10" key="1">
    <citation type="submission" date="2017-11" db="EMBL/GenBank/DDBJ databases">
        <title>Genomic Encyclopedia of Archaeal and Bacterial Type Strains, Phase II (KMG-II): From Individual Species to Whole Genera.</title>
        <authorList>
            <person name="Goeker M."/>
        </authorList>
    </citation>
    <scope>NUCLEOTIDE SEQUENCE [LARGE SCALE GENOMIC DNA]</scope>
    <source>
        <strain evidence="9 10">DSM 29128</strain>
    </source>
</reference>
<dbReference type="PROSITE" id="PS00680">
    <property type="entry name" value="MAP_1"/>
    <property type="match status" value="1"/>
</dbReference>
<name>A0A2M8W5R2_9RHOB</name>
<dbReference type="Proteomes" id="UP000228531">
    <property type="component" value="Unassembled WGS sequence"/>
</dbReference>
<dbReference type="EMBL" id="PGTY01000002">
    <property type="protein sequence ID" value="PJI86267.1"/>
    <property type="molecule type" value="Genomic_DNA"/>
</dbReference>
<dbReference type="GO" id="GO:0004239">
    <property type="term" value="F:initiator methionyl aminopeptidase activity"/>
    <property type="evidence" value="ECO:0007669"/>
    <property type="project" value="UniProtKB-UniRule"/>
</dbReference>
<dbReference type="CDD" id="cd01086">
    <property type="entry name" value="MetAP1"/>
    <property type="match status" value="1"/>
</dbReference>
<feature type="binding site" evidence="6">
    <location>
        <position position="88"/>
    </location>
    <ligand>
        <name>substrate</name>
    </ligand>
</feature>
<feature type="binding site" evidence="6">
    <location>
        <position position="212"/>
    </location>
    <ligand>
        <name>a divalent metal cation</name>
        <dbReference type="ChEBI" id="CHEBI:60240"/>
        <label>2</label>
        <note>catalytic</note>
    </ligand>
</feature>
<evidence type="ECO:0000256" key="6">
    <source>
        <dbReference type="HAMAP-Rule" id="MF_01974"/>
    </source>
</evidence>
<feature type="domain" description="Peptidase M24" evidence="8">
    <location>
        <begin position="23"/>
        <end position="249"/>
    </location>
</feature>
<evidence type="ECO:0000256" key="7">
    <source>
        <dbReference type="RuleBase" id="RU003653"/>
    </source>
</evidence>
<dbReference type="PANTHER" id="PTHR43330:SF27">
    <property type="entry name" value="METHIONINE AMINOPEPTIDASE"/>
    <property type="match status" value="1"/>
</dbReference>
<dbReference type="GO" id="GO:0046872">
    <property type="term" value="F:metal ion binding"/>
    <property type="evidence" value="ECO:0007669"/>
    <property type="project" value="UniProtKB-UniRule"/>
</dbReference>
<dbReference type="InterPro" id="IPR002467">
    <property type="entry name" value="Pept_M24A_MAP1"/>
</dbReference>
<accession>A0A2M8W5R2</accession>
<comment type="catalytic activity">
    <reaction evidence="6 7">
        <text>Release of N-terminal amino acids, preferentially methionine, from peptides and arylamides.</text>
        <dbReference type="EC" id="3.4.11.18"/>
    </reaction>
</comment>
<dbReference type="PRINTS" id="PR00599">
    <property type="entry name" value="MAPEPTIDASE"/>
</dbReference>
<dbReference type="GO" id="GO:0070006">
    <property type="term" value="F:metalloaminopeptidase activity"/>
    <property type="evidence" value="ECO:0007669"/>
    <property type="project" value="UniProtKB-UniRule"/>
</dbReference>
<feature type="binding site" evidence="6">
    <location>
        <position position="116"/>
    </location>
    <ligand>
        <name>a divalent metal cation</name>
        <dbReference type="ChEBI" id="CHEBI:60240"/>
        <label>2</label>
        <note>catalytic</note>
    </ligand>
</feature>
<evidence type="ECO:0000256" key="3">
    <source>
        <dbReference type="ARBA" id="ARBA00022670"/>
    </source>
</evidence>
<evidence type="ECO:0000259" key="8">
    <source>
        <dbReference type="Pfam" id="PF00557"/>
    </source>
</evidence>
<dbReference type="HAMAP" id="MF_01974">
    <property type="entry name" value="MetAP_1"/>
    <property type="match status" value="1"/>
</dbReference>
<keyword evidence="10" id="KW-1185">Reference proteome</keyword>
<comment type="cofactor">
    <cofactor evidence="6">
        <name>Co(2+)</name>
        <dbReference type="ChEBI" id="CHEBI:48828"/>
    </cofactor>
    <cofactor evidence="6">
        <name>Zn(2+)</name>
        <dbReference type="ChEBI" id="CHEBI:29105"/>
    </cofactor>
    <cofactor evidence="6">
        <name>Mn(2+)</name>
        <dbReference type="ChEBI" id="CHEBI:29035"/>
    </cofactor>
    <cofactor evidence="6">
        <name>Fe(2+)</name>
        <dbReference type="ChEBI" id="CHEBI:29033"/>
    </cofactor>
    <text evidence="6">Binds 2 divalent metal cations per subunit. Has a high-affinity and a low affinity metal-binding site. The true nature of the physiological cofactor is under debate. The enzyme is active with cobalt, zinc, manganese or divalent iron ions. Most likely, methionine aminopeptidases function as mononuclear Fe(2+)-metalloproteases under physiological conditions, and the catalytically relevant metal-binding site has been assigned to the histidine-containing high-affinity site.</text>
</comment>
<dbReference type="AlphaFoldDB" id="A0A2M8W5R2"/>
<dbReference type="RefSeq" id="WP_100368573.1">
    <property type="nucleotide sequence ID" value="NZ_PGTY01000002.1"/>
</dbReference>
<comment type="function">
    <text evidence="1 6">Removes the N-terminal methionine from nascent proteins. The N-terminal methionine is often cleaved when the second residue in the primary sequence is small and uncharged (Met-Ala-, Cys, Gly, Pro, Ser, Thr, or Val). Requires deformylation of the N(alpha)-formylated initiator methionine before it can be hydrolyzed.</text>
</comment>
<evidence type="ECO:0000256" key="1">
    <source>
        <dbReference type="ARBA" id="ARBA00002521"/>
    </source>
</evidence>
<dbReference type="NCBIfam" id="TIGR00500">
    <property type="entry name" value="met_pdase_I"/>
    <property type="match status" value="1"/>
</dbReference>
<evidence type="ECO:0000256" key="4">
    <source>
        <dbReference type="ARBA" id="ARBA00022723"/>
    </source>
</evidence>
<feature type="binding site" evidence="6">
    <location>
        <position position="116"/>
    </location>
    <ligand>
        <name>a divalent metal cation</name>
        <dbReference type="ChEBI" id="CHEBI:60240"/>
        <label>1</label>
    </ligand>
</feature>
<dbReference type="GO" id="GO:0005829">
    <property type="term" value="C:cytosol"/>
    <property type="evidence" value="ECO:0007669"/>
    <property type="project" value="TreeGrafter"/>
</dbReference>
<protein>
    <recommendedName>
        <fullName evidence="6 7">Methionine aminopeptidase</fullName>
        <shortName evidence="6">MAP</shortName>
        <shortName evidence="6">MetAP</shortName>
        <ecNumber evidence="6 7">3.4.11.18</ecNumber>
    </recommendedName>
    <alternativeName>
        <fullName evidence="6">Peptidase M</fullName>
    </alternativeName>
</protein>
<comment type="subunit">
    <text evidence="6">Monomer.</text>
</comment>
<keyword evidence="3 6" id="KW-0645">Protease</keyword>
<dbReference type="EC" id="3.4.11.18" evidence="6 7"/>
<evidence type="ECO:0000313" key="10">
    <source>
        <dbReference type="Proteomes" id="UP000228531"/>
    </source>
</evidence>
<dbReference type="PANTHER" id="PTHR43330">
    <property type="entry name" value="METHIONINE AMINOPEPTIDASE"/>
    <property type="match status" value="1"/>
</dbReference>